<accession>A0A8S2FPG6</accession>
<proteinExistence type="predicted"/>
<sequence>PIKNIYLANLNPLRARETTNCPNCLSMIDGESLDVYCGADGYPKPEIDVYLDKNSTSRLVLSIAGVKKPDTINDLFKPSSYEAYRIERLTPEDNGRWLTCEADLTKAEKTIKKLISKQLYIECK</sequence>
<evidence type="ECO:0000313" key="1">
    <source>
        <dbReference type="EMBL" id="CAF1529576.1"/>
    </source>
</evidence>
<name>A0A8S2FPG6_9BILA</name>
<feature type="non-terminal residue" evidence="1">
    <location>
        <position position="1"/>
    </location>
</feature>
<dbReference type="AlphaFoldDB" id="A0A8S2FPG6"/>
<dbReference type="EMBL" id="CAJOBA010059490">
    <property type="protein sequence ID" value="CAF4316327.1"/>
    <property type="molecule type" value="Genomic_DNA"/>
</dbReference>
<reference evidence="1" key="1">
    <citation type="submission" date="2021-02" db="EMBL/GenBank/DDBJ databases">
        <authorList>
            <person name="Nowell W R."/>
        </authorList>
    </citation>
    <scope>NUCLEOTIDE SEQUENCE</scope>
</reference>
<organism evidence="1 3">
    <name type="scientific">Didymodactylos carnosus</name>
    <dbReference type="NCBI Taxonomy" id="1234261"/>
    <lineage>
        <taxon>Eukaryota</taxon>
        <taxon>Metazoa</taxon>
        <taxon>Spiralia</taxon>
        <taxon>Gnathifera</taxon>
        <taxon>Rotifera</taxon>
        <taxon>Eurotatoria</taxon>
        <taxon>Bdelloidea</taxon>
        <taxon>Philodinida</taxon>
        <taxon>Philodinidae</taxon>
        <taxon>Didymodactylos</taxon>
    </lineage>
</organism>
<gene>
    <name evidence="1" type="ORF">OVA965_LOCUS38182</name>
    <name evidence="2" type="ORF">TMI583_LOCUS39341</name>
</gene>
<dbReference type="EMBL" id="CAJNOK010037277">
    <property type="protein sequence ID" value="CAF1529576.1"/>
    <property type="molecule type" value="Genomic_DNA"/>
</dbReference>
<evidence type="ECO:0000313" key="2">
    <source>
        <dbReference type="EMBL" id="CAF4316327.1"/>
    </source>
</evidence>
<comment type="caution">
    <text evidence="1">The sequence shown here is derived from an EMBL/GenBank/DDBJ whole genome shotgun (WGS) entry which is preliminary data.</text>
</comment>
<evidence type="ECO:0000313" key="3">
    <source>
        <dbReference type="Proteomes" id="UP000677228"/>
    </source>
</evidence>
<protein>
    <submittedName>
        <fullName evidence="1">Uncharacterized protein</fullName>
    </submittedName>
</protein>
<dbReference type="Proteomes" id="UP000682733">
    <property type="component" value="Unassembled WGS sequence"/>
</dbReference>
<dbReference type="Proteomes" id="UP000677228">
    <property type="component" value="Unassembled WGS sequence"/>
</dbReference>